<name>A0A2P2NGQ3_RHIMU</name>
<evidence type="ECO:0000256" key="1">
    <source>
        <dbReference type="SAM" id="Phobius"/>
    </source>
</evidence>
<evidence type="ECO:0000313" key="2">
    <source>
        <dbReference type="EMBL" id="MBX41634.1"/>
    </source>
</evidence>
<keyword evidence="1" id="KW-1133">Transmembrane helix</keyword>
<sequence>MIGDNLFYCYCFLEFCSLAHTLNFNHFLYFHSPDFFTSLISFATHRSLSLCALVSYNKVF</sequence>
<reference evidence="2" key="1">
    <citation type="submission" date="2018-02" db="EMBL/GenBank/DDBJ databases">
        <title>Rhizophora mucronata_Transcriptome.</title>
        <authorList>
            <person name="Meera S.P."/>
            <person name="Sreeshan A."/>
            <person name="Augustine A."/>
        </authorList>
    </citation>
    <scope>NUCLEOTIDE SEQUENCE</scope>
    <source>
        <tissue evidence="2">Leaf</tissue>
    </source>
</reference>
<organism evidence="2">
    <name type="scientific">Rhizophora mucronata</name>
    <name type="common">Asiatic mangrove</name>
    <dbReference type="NCBI Taxonomy" id="61149"/>
    <lineage>
        <taxon>Eukaryota</taxon>
        <taxon>Viridiplantae</taxon>
        <taxon>Streptophyta</taxon>
        <taxon>Embryophyta</taxon>
        <taxon>Tracheophyta</taxon>
        <taxon>Spermatophyta</taxon>
        <taxon>Magnoliopsida</taxon>
        <taxon>eudicotyledons</taxon>
        <taxon>Gunneridae</taxon>
        <taxon>Pentapetalae</taxon>
        <taxon>rosids</taxon>
        <taxon>fabids</taxon>
        <taxon>Malpighiales</taxon>
        <taxon>Rhizophoraceae</taxon>
        <taxon>Rhizophora</taxon>
    </lineage>
</organism>
<dbReference type="AlphaFoldDB" id="A0A2P2NGQ3"/>
<keyword evidence="1" id="KW-0472">Membrane</keyword>
<dbReference type="EMBL" id="GGEC01061150">
    <property type="protein sequence ID" value="MBX41634.1"/>
    <property type="molecule type" value="Transcribed_RNA"/>
</dbReference>
<proteinExistence type="predicted"/>
<protein>
    <submittedName>
        <fullName evidence="2">Uncharacterized protein</fullName>
    </submittedName>
</protein>
<feature type="transmembrane region" description="Helical" evidence="1">
    <location>
        <begin position="7"/>
        <end position="29"/>
    </location>
</feature>
<accession>A0A2P2NGQ3</accession>
<keyword evidence="1" id="KW-0812">Transmembrane</keyword>